<evidence type="ECO:0000256" key="4">
    <source>
        <dbReference type="ARBA" id="ARBA00022679"/>
    </source>
</evidence>
<dbReference type="EMBL" id="GL833129">
    <property type="protein sequence ID" value="EGB07895.1"/>
    <property type="molecule type" value="Genomic_DNA"/>
</dbReference>
<keyword evidence="2" id="KW-0690">Ribosome biogenesis</keyword>
<keyword evidence="8" id="KW-1185">Reference proteome</keyword>
<dbReference type="Pfam" id="PF04034">
    <property type="entry name" value="Ribo_biogen_C"/>
    <property type="match status" value="1"/>
</dbReference>
<evidence type="ECO:0000256" key="5">
    <source>
        <dbReference type="ARBA" id="ARBA00022691"/>
    </source>
</evidence>
<evidence type="ECO:0000313" key="7">
    <source>
        <dbReference type="EMBL" id="EGB07895.1"/>
    </source>
</evidence>
<dbReference type="InterPro" id="IPR022968">
    <property type="entry name" value="Tsr3-like"/>
</dbReference>
<keyword evidence="5" id="KW-0949">S-adenosyl-L-methionine</keyword>
<evidence type="ECO:0000256" key="1">
    <source>
        <dbReference type="ARBA" id="ARBA00022490"/>
    </source>
</evidence>
<dbReference type="OrthoDB" id="10262062at2759"/>
<dbReference type="KEGG" id="aaf:AURANDRAFT_7323"/>
<dbReference type="Proteomes" id="UP000002729">
    <property type="component" value="Unassembled WGS sequence"/>
</dbReference>
<feature type="domain" description="16S/18S rRNA aminocarboxypropyltransferase Tsr3 C-terminal" evidence="6">
    <location>
        <begin position="38"/>
        <end position="164"/>
    </location>
</feature>
<dbReference type="FunCoup" id="F0YAA0">
    <property type="interactions" value="149"/>
</dbReference>
<feature type="non-terminal residue" evidence="7">
    <location>
        <position position="1"/>
    </location>
</feature>
<proteinExistence type="inferred from homology"/>
<dbReference type="GO" id="GO:0106388">
    <property type="term" value="F:rRNA small subunit aminocarboxypropyltransferase activity"/>
    <property type="evidence" value="ECO:0007669"/>
    <property type="project" value="InterPro"/>
</dbReference>
<name>F0YAA0_AURAN</name>
<keyword evidence="1" id="KW-0963">Cytoplasm</keyword>
<dbReference type="InParanoid" id="F0YAA0"/>
<evidence type="ECO:0000259" key="6">
    <source>
        <dbReference type="Pfam" id="PF04034"/>
    </source>
</evidence>
<dbReference type="InterPro" id="IPR007177">
    <property type="entry name" value="Tsr3_C"/>
</dbReference>
<evidence type="ECO:0000256" key="2">
    <source>
        <dbReference type="ARBA" id="ARBA00022517"/>
    </source>
</evidence>
<dbReference type="AlphaFoldDB" id="F0YAA0"/>
<evidence type="ECO:0000313" key="8">
    <source>
        <dbReference type="Proteomes" id="UP000002729"/>
    </source>
</evidence>
<protein>
    <recommendedName>
        <fullName evidence="6">16S/18S rRNA aminocarboxypropyltransferase Tsr3 C-terminal domain-containing protein</fullName>
    </recommendedName>
</protein>
<gene>
    <name evidence="7" type="ORF">AURANDRAFT_7323</name>
</gene>
<dbReference type="GeneID" id="20228949"/>
<feature type="non-terminal residue" evidence="7">
    <location>
        <position position="176"/>
    </location>
</feature>
<dbReference type="GO" id="GO:0030490">
    <property type="term" value="P:maturation of SSU-rRNA"/>
    <property type="evidence" value="ECO:0007669"/>
    <property type="project" value="TreeGrafter"/>
</dbReference>
<reference evidence="7 8" key="1">
    <citation type="journal article" date="2011" name="Proc. Natl. Acad. Sci. U.S.A.">
        <title>Niche of harmful alga Aureococcus anophagefferens revealed through ecogenomics.</title>
        <authorList>
            <person name="Gobler C.J."/>
            <person name="Berry D.L."/>
            <person name="Dyhrman S.T."/>
            <person name="Wilhelm S.W."/>
            <person name="Salamov A."/>
            <person name="Lobanov A.V."/>
            <person name="Zhang Y."/>
            <person name="Collier J.L."/>
            <person name="Wurch L.L."/>
            <person name="Kustka A.B."/>
            <person name="Dill B.D."/>
            <person name="Shah M."/>
            <person name="VerBerkmoes N.C."/>
            <person name="Kuo A."/>
            <person name="Terry A."/>
            <person name="Pangilinan J."/>
            <person name="Lindquist E.A."/>
            <person name="Lucas S."/>
            <person name="Paulsen I.T."/>
            <person name="Hattenrath-Lehmann T.K."/>
            <person name="Talmage S.C."/>
            <person name="Walker E.A."/>
            <person name="Koch F."/>
            <person name="Burson A.M."/>
            <person name="Marcoval M.A."/>
            <person name="Tang Y.Z."/>
            <person name="Lecleir G.R."/>
            <person name="Coyne K.J."/>
            <person name="Berg G.M."/>
            <person name="Bertrand E.M."/>
            <person name="Saito M.A."/>
            <person name="Gladyshev V.N."/>
            <person name="Grigoriev I.V."/>
        </authorList>
    </citation>
    <scope>NUCLEOTIDE SEQUENCE [LARGE SCALE GENOMIC DNA]</scope>
    <source>
        <strain evidence="8">CCMP 1984</strain>
    </source>
</reference>
<accession>F0YAA0</accession>
<dbReference type="OMA" id="DCSWESA"/>
<dbReference type="PANTHER" id="PTHR20426">
    <property type="entry name" value="RIBOSOME BIOGENESIS PROTEIN TSR3 HOMOLOG"/>
    <property type="match status" value="1"/>
</dbReference>
<dbReference type="RefSeq" id="XP_009037198.1">
    <property type="nucleotide sequence ID" value="XM_009038950.1"/>
</dbReference>
<keyword evidence="4" id="KW-0808">Transferase</keyword>
<organism evidence="8">
    <name type="scientific">Aureococcus anophagefferens</name>
    <name type="common">Harmful bloom alga</name>
    <dbReference type="NCBI Taxonomy" id="44056"/>
    <lineage>
        <taxon>Eukaryota</taxon>
        <taxon>Sar</taxon>
        <taxon>Stramenopiles</taxon>
        <taxon>Ochrophyta</taxon>
        <taxon>Pelagophyceae</taxon>
        <taxon>Pelagomonadales</taxon>
        <taxon>Pelagomonadaceae</taxon>
        <taxon>Aureococcus</taxon>
    </lineage>
</organism>
<evidence type="ECO:0000256" key="3">
    <source>
        <dbReference type="ARBA" id="ARBA00022552"/>
    </source>
</evidence>
<dbReference type="eggNOG" id="KOG3154">
    <property type="taxonomic scope" value="Eukaryota"/>
</dbReference>
<keyword evidence="3" id="KW-0698">rRNA processing</keyword>
<dbReference type="PANTHER" id="PTHR20426:SF0">
    <property type="entry name" value="18S RRNA AMINOCARBOXYPROPYLTRANSFERASE"/>
    <property type="match status" value="1"/>
</dbReference>
<dbReference type="HAMAP" id="MF_01116">
    <property type="entry name" value="TSR3"/>
    <property type="match status" value="1"/>
</dbReference>
<sequence length="176" mass="18795">RVCMWEFGQNDAKRDSGSKLVRLGLARTQPMKKAFNGIVLSSEAASVVSPADRGTIEAGGVAGINCSWNRLDEIPFAALGKPRHQRKLPFLVAANTVNYGRPFKMNTAEALAATLAIAGLREDAEALLEPFSYGDEFFRLNAEALERYCAAADAAGVAAAEAAFLEECAADKADAR</sequence>